<dbReference type="Gene3D" id="2.60.120.10">
    <property type="entry name" value="Jelly Rolls"/>
    <property type="match status" value="1"/>
</dbReference>
<dbReference type="CDD" id="cd00438">
    <property type="entry name" value="cupin_RmlC"/>
    <property type="match status" value="1"/>
</dbReference>
<reference evidence="9" key="1">
    <citation type="submission" date="2016-10" db="EMBL/GenBank/DDBJ databases">
        <authorList>
            <person name="Varghese N."/>
            <person name="Submissions S."/>
        </authorList>
    </citation>
    <scope>NUCLEOTIDE SEQUENCE [LARGE SCALE GENOMIC DNA]</scope>
    <source>
        <strain evidence="9">DSM 8987</strain>
    </source>
</reference>
<dbReference type="InterPro" id="IPR011051">
    <property type="entry name" value="RmlC_Cupin_sf"/>
</dbReference>
<dbReference type="AlphaFoldDB" id="A0A1G7EW05"/>
<feature type="active site" description="Proton acceptor" evidence="5">
    <location>
        <position position="62"/>
    </location>
</feature>
<comment type="similarity">
    <text evidence="7">Belongs to the dTDP-4-dehydrorhamnose 3,5-epimerase family.</text>
</comment>
<evidence type="ECO:0000256" key="3">
    <source>
        <dbReference type="ARBA" id="ARBA00012098"/>
    </source>
</evidence>
<dbReference type="PANTHER" id="PTHR21047">
    <property type="entry name" value="DTDP-6-DEOXY-D-GLUCOSE-3,5 EPIMERASE"/>
    <property type="match status" value="1"/>
</dbReference>
<dbReference type="UniPathway" id="UPA00124"/>
<dbReference type="InterPro" id="IPR000888">
    <property type="entry name" value="RmlC-like"/>
</dbReference>
<dbReference type="GO" id="GO:0005829">
    <property type="term" value="C:cytosol"/>
    <property type="evidence" value="ECO:0007669"/>
    <property type="project" value="TreeGrafter"/>
</dbReference>
<keyword evidence="9" id="KW-1185">Reference proteome</keyword>
<comment type="pathway">
    <text evidence="7">Carbohydrate biosynthesis; dTDP-L-rhamnose biosynthesis.</text>
</comment>
<dbReference type="Proteomes" id="UP000243205">
    <property type="component" value="Unassembled WGS sequence"/>
</dbReference>
<dbReference type="PANTHER" id="PTHR21047:SF2">
    <property type="entry name" value="THYMIDINE DIPHOSPHO-4-KETO-RHAMNOSE 3,5-EPIMERASE"/>
    <property type="match status" value="1"/>
</dbReference>
<evidence type="ECO:0000313" key="9">
    <source>
        <dbReference type="Proteomes" id="UP000243205"/>
    </source>
</evidence>
<evidence type="ECO:0000256" key="2">
    <source>
        <dbReference type="ARBA" id="ARBA00001997"/>
    </source>
</evidence>
<evidence type="ECO:0000256" key="5">
    <source>
        <dbReference type="PIRSR" id="PIRSR600888-1"/>
    </source>
</evidence>
<dbReference type="SUPFAM" id="SSF51182">
    <property type="entry name" value="RmlC-like cupins"/>
    <property type="match status" value="1"/>
</dbReference>
<evidence type="ECO:0000313" key="8">
    <source>
        <dbReference type="EMBL" id="SDE67868.1"/>
    </source>
</evidence>
<dbReference type="GO" id="GO:0019305">
    <property type="term" value="P:dTDP-rhamnose biosynthetic process"/>
    <property type="evidence" value="ECO:0007669"/>
    <property type="project" value="UniProtKB-UniRule"/>
</dbReference>
<accession>A0A1G7EW05</accession>
<evidence type="ECO:0000256" key="7">
    <source>
        <dbReference type="RuleBase" id="RU364069"/>
    </source>
</evidence>
<dbReference type="InterPro" id="IPR014710">
    <property type="entry name" value="RmlC-like_jellyroll"/>
</dbReference>
<feature type="site" description="Participates in a stacking interaction with the thymidine ring of dTDP-4-oxo-6-deoxyglucose" evidence="6">
    <location>
        <position position="138"/>
    </location>
</feature>
<comment type="catalytic activity">
    <reaction evidence="1 7">
        <text>dTDP-4-dehydro-6-deoxy-alpha-D-glucose = dTDP-4-dehydro-beta-L-rhamnose</text>
        <dbReference type="Rhea" id="RHEA:16969"/>
        <dbReference type="ChEBI" id="CHEBI:57649"/>
        <dbReference type="ChEBI" id="CHEBI:62830"/>
        <dbReference type="EC" id="5.1.3.13"/>
    </reaction>
</comment>
<dbReference type="RefSeq" id="WP_092080609.1">
    <property type="nucleotide sequence ID" value="NZ_FNAQ01000024.1"/>
</dbReference>
<dbReference type="NCBIfam" id="TIGR01221">
    <property type="entry name" value="rmlC"/>
    <property type="match status" value="1"/>
</dbReference>
<comment type="subunit">
    <text evidence="7">Homodimer.</text>
</comment>
<dbReference type="Pfam" id="PF00908">
    <property type="entry name" value="dTDP_sugar_isom"/>
    <property type="match status" value="1"/>
</dbReference>
<dbReference type="EMBL" id="FNAQ01000024">
    <property type="protein sequence ID" value="SDE67868.1"/>
    <property type="molecule type" value="Genomic_DNA"/>
</dbReference>
<evidence type="ECO:0000256" key="4">
    <source>
        <dbReference type="ARBA" id="ARBA00019595"/>
    </source>
</evidence>
<proteinExistence type="inferred from homology"/>
<dbReference type="GO" id="GO:0000271">
    <property type="term" value="P:polysaccharide biosynthetic process"/>
    <property type="evidence" value="ECO:0007669"/>
    <property type="project" value="TreeGrafter"/>
</dbReference>
<name>A0A1G7EW05_9BACT</name>
<dbReference type="EC" id="5.1.3.13" evidence="3 7"/>
<evidence type="ECO:0000256" key="6">
    <source>
        <dbReference type="PIRSR" id="PIRSR600888-3"/>
    </source>
</evidence>
<organism evidence="8 9">
    <name type="scientific">Desulfuromonas thiophila</name>
    <dbReference type="NCBI Taxonomy" id="57664"/>
    <lineage>
        <taxon>Bacteria</taxon>
        <taxon>Pseudomonadati</taxon>
        <taxon>Thermodesulfobacteriota</taxon>
        <taxon>Desulfuromonadia</taxon>
        <taxon>Desulfuromonadales</taxon>
        <taxon>Desulfuromonadaceae</taxon>
        <taxon>Desulfuromonas</taxon>
    </lineage>
</organism>
<keyword evidence="7" id="KW-0413">Isomerase</keyword>
<dbReference type="STRING" id="57664.SAMN05661003_1244"/>
<dbReference type="OrthoDB" id="9800680at2"/>
<comment type="function">
    <text evidence="2 7">Catalyzes the epimerization of the C3' and C5'positions of dTDP-6-deoxy-D-xylo-4-hexulose, forming dTDP-6-deoxy-L-lyxo-4-hexulose.</text>
</comment>
<evidence type="ECO:0000256" key="1">
    <source>
        <dbReference type="ARBA" id="ARBA00001298"/>
    </source>
</evidence>
<protein>
    <recommendedName>
        <fullName evidence="4 7">dTDP-4-dehydrorhamnose 3,5-epimerase</fullName>
        <ecNumber evidence="3 7">5.1.3.13</ecNumber>
    </recommendedName>
    <alternativeName>
        <fullName evidence="7">Thymidine diphospho-4-keto-rhamnose 3,5-epimerase</fullName>
    </alternativeName>
</protein>
<sequence length="182" mass="20400">MQKIATPIADLLLFEPRLFGDARGFFMESFNQRQFDGAVGRPVRFVQDNHSRSVRGVLRGLHYQLPPAAQGKLVRCVVGEVFDVAVDLRRSSASFGRWYGVRLSAENKRQLWLPEGFAHGFVVLSEVAEFLYKTTDYYAPEAERAIRWDDPQLAIDWPLAGMEPLLSAKDAAAPALAVTQGF</sequence>
<feature type="active site" description="Proton donor" evidence="5">
    <location>
        <position position="132"/>
    </location>
</feature>
<gene>
    <name evidence="8" type="ORF">SAMN05661003_1244</name>
</gene>
<dbReference type="GO" id="GO:0008830">
    <property type="term" value="F:dTDP-4-dehydrorhamnose 3,5-epimerase activity"/>
    <property type="evidence" value="ECO:0007669"/>
    <property type="project" value="UniProtKB-UniRule"/>
</dbReference>